<evidence type="ECO:0000256" key="3">
    <source>
        <dbReference type="SAM" id="MobiDB-lite"/>
    </source>
</evidence>
<evidence type="ECO:0000313" key="5">
    <source>
        <dbReference type="Proteomes" id="UP000298390"/>
    </source>
</evidence>
<evidence type="ECO:0000256" key="1">
    <source>
        <dbReference type="ARBA" id="ARBA00006484"/>
    </source>
</evidence>
<dbReference type="Pfam" id="PF00106">
    <property type="entry name" value="adh_short"/>
    <property type="match status" value="1"/>
</dbReference>
<dbReference type="InterPro" id="IPR002347">
    <property type="entry name" value="SDR_fam"/>
</dbReference>
<comment type="caution">
    <text evidence="4">The sequence shown here is derived from an EMBL/GenBank/DDBJ whole genome shotgun (WGS) entry which is preliminary data.</text>
</comment>
<dbReference type="InterPro" id="IPR036291">
    <property type="entry name" value="NAD(P)-bd_dom_sf"/>
</dbReference>
<evidence type="ECO:0000256" key="2">
    <source>
        <dbReference type="ARBA" id="ARBA00023002"/>
    </source>
</evidence>
<gene>
    <name evidence="4" type="ORF">EVJ58_g9049</name>
</gene>
<dbReference type="STRING" id="34475.A0A4Y9XWF0"/>
<dbReference type="GO" id="GO:0016020">
    <property type="term" value="C:membrane"/>
    <property type="evidence" value="ECO:0007669"/>
    <property type="project" value="TreeGrafter"/>
</dbReference>
<dbReference type="PANTHER" id="PTHR44196">
    <property type="entry name" value="DEHYDROGENASE/REDUCTASE SDR FAMILY MEMBER 7B"/>
    <property type="match status" value="1"/>
</dbReference>
<evidence type="ECO:0000313" key="4">
    <source>
        <dbReference type="EMBL" id="TFY54112.1"/>
    </source>
</evidence>
<dbReference type="Proteomes" id="UP000298390">
    <property type="component" value="Unassembled WGS sequence"/>
</dbReference>
<dbReference type="SUPFAM" id="SSF51735">
    <property type="entry name" value="NAD(P)-binding Rossmann-fold domains"/>
    <property type="match status" value="1"/>
</dbReference>
<comment type="similarity">
    <text evidence="1">Belongs to the short-chain dehydrogenases/reductases (SDR) family.</text>
</comment>
<protein>
    <submittedName>
        <fullName evidence="4">Uncharacterized protein</fullName>
    </submittedName>
</protein>
<dbReference type="PANTHER" id="PTHR44196:SF1">
    <property type="entry name" value="DEHYDROGENASE_REDUCTASE SDR FAMILY MEMBER 7B"/>
    <property type="match status" value="1"/>
</dbReference>
<dbReference type="Gene3D" id="3.40.50.720">
    <property type="entry name" value="NAD(P)-binding Rossmann-like Domain"/>
    <property type="match status" value="1"/>
</dbReference>
<reference evidence="4 5" key="1">
    <citation type="submission" date="2019-01" db="EMBL/GenBank/DDBJ databases">
        <title>Genome sequencing of the rare red list fungi Fomitopsis rosea.</title>
        <authorList>
            <person name="Buettner E."/>
            <person name="Kellner H."/>
        </authorList>
    </citation>
    <scope>NUCLEOTIDE SEQUENCE [LARGE SCALE GENOMIC DNA]</scope>
    <source>
        <strain evidence="4 5">DSM 105464</strain>
    </source>
</reference>
<feature type="region of interest" description="Disordered" evidence="3">
    <location>
        <begin position="196"/>
        <end position="227"/>
    </location>
</feature>
<sequence>MSLGAGSASVLALALAVLFVSRRLLRRSARATKVSKRDERVLILGASSGIGRALAHEYARRGARVCVTARRTDELKKVVEECSWLQETTGASAKETRVLSVVADFTNVDEMVHLRDVLERDWSGVDTVVVCAGVSALRPLMEVAGLERDGRSFTPSQATAEGLKHTVDVARKAVNVNYLGPLVSAVALVCHSAASHAQETHRTPPSSLSSRTPRNPPPSSSSPPLAALRPRAHTYPLWLHQSRLPHALPVPLHRAPHRRLHLRRPPPPSAAASARPAVDGGPVREANPDTHGLKLEDVAARCVRAVDDGEKFVWMPYVFGRFGQLGYWLVPRLVERLAGRKYNFTA</sequence>
<accession>A0A4Y9XWF0</accession>
<feature type="compositionally biased region" description="Low complexity" evidence="3">
    <location>
        <begin position="203"/>
        <end position="213"/>
    </location>
</feature>
<organism evidence="4 5">
    <name type="scientific">Rhodofomes roseus</name>
    <dbReference type="NCBI Taxonomy" id="34475"/>
    <lineage>
        <taxon>Eukaryota</taxon>
        <taxon>Fungi</taxon>
        <taxon>Dikarya</taxon>
        <taxon>Basidiomycota</taxon>
        <taxon>Agaricomycotina</taxon>
        <taxon>Agaricomycetes</taxon>
        <taxon>Polyporales</taxon>
        <taxon>Rhodofomes</taxon>
    </lineage>
</organism>
<name>A0A4Y9XWF0_9APHY</name>
<dbReference type="AlphaFoldDB" id="A0A4Y9XWF0"/>
<dbReference type="GO" id="GO:0016491">
    <property type="term" value="F:oxidoreductase activity"/>
    <property type="evidence" value="ECO:0007669"/>
    <property type="project" value="UniProtKB-KW"/>
</dbReference>
<keyword evidence="2" id="KW-0560">Oxidoreductase</keyword>
<feature type="region of interest" description="Disordered" evidence="3">
    <location>
        <begin position="263"/>
        <end position="282"/>
    </location>
</feature>
<proteinExistence type="inferred from homology"/>
<dbReference type="EMBL" id="SEKV01000737">
    <property type="protein sequence ID" value="TFY54112.1"/>
    <property type="molecule type" value="Genomic_DNA"/>
</dbReference>